<dbReference type="Gene3D" id="3.40.50.1000">
    <property type="entry name" value="HAD superfamily/HAD-like"/>
    <property type="match status" value="1"/>
</dbReference>
<gene>
    <name evidence="6" type="ORF">JCM31447_27950</name>
</gene>
<evidence type="ECO:0000256" key="5">
    <source>
        <dbReference type="ARBA" id="ARBA00023277"/>
    </source>
</evidence>
<evidence type="ECO:0000256" key="1">
    <source>
        <dbReference type="ARBA" id="ARBA00001946"/>
    </source>
</evidence>
<sequence length="221" mass="25059">MLNLKHKILSKKAILWDFDGCLCDSERIHFLAYAKAFAHIGHTLNEYEYYETFTHTGAGVAKEIETYNISCNLEEIRTDKAKHYWELISKGAAQIYTEIPEILSILKRNGHVNAIASNSPASEINLILSQQKEKLCIDHVIGIEPGMRKKPYPDLYLKALEVLKISPSEALVIEDSERGLLAAQAAGCDALWIKTNLNERFETKADHLSRLTHEQLLQIIK</sequence>
<keyword evidence="7" id="KW-1185">Reference proteome</keyword>
<dbReference type="OrthoDB" id="9778019at2"/>
<dbReference type="CDD" id="cd07505">
    <property type="entry name" value="HAD_BPGM-like"/>
    <property type="match status" value="1"/>
</dbReference>
<evidence type="ECO:0000256" key="2">
    <source>
        <dbReference type="ARBA" id="ARBA00006171"/>
    </source>
</evidence>
<proteinExistence type="inferred from homology"/>
<dbReference type="Pfam" id="PF13419">
    <property type="entry name" value="HAD_2"/>
    <property type="match status" value="1"/>
</dbReference>
<dbReference type="InterPro" id="IPR006439">
    <property type="entry name" value="HAD-SF_hydro_IA"/>
</dbReference>
<organism evidence="6 7">
    <name type="scientific">Fluviispira sanaruensis</name>
    <dbReference type="NCBI Taxonomy" id="2493639"/>
    <lineage>
        <taxon>Bacteria</taxon>
        <taxon>Pseudomonadati</taxon>
        <taxon>Bdellovibrionota</taxon>
        <taxon>Oligoflexia</taxon>
        <taxon>Silvanigrellales</taxon>
        <taxon>Silvanigrellaceae</taxon>
        <taxon>Fluviispira</taxon>
    </lineage>
</organism>
<keyword evidence="4" id="KW-0460">Magnesium</keyword>
<dbReference type="Proteomes" id="UP000291236">
    <property type="component" value="Chromosome"/>
</dbReference>
<dbReference type="PANTHER" id="PTHR46193">
    <property type="entry name" value="6-PHOSPHOGLUCONATE PHOSPHATASE"/>
    <property type="match status" value="1"/>
</dbReference>
<dbReference type="GO" id="GO:0003824">
    <property type="term" value="F:catalytic activity"/>
    <property type="evidence" value="ECO:0007669"/>
    <property type="project" value="UniProtKB-ARBA"/>
</dbReference>
<dbReference type="InterPro" id="IPR023198">
    <property type="entry name" value="PGP-like_dom2"/>
</dbReference>
<evidence type="ECO:0000313" key="7">
    <source>
        <dbReference type="Proteomes" id="UP000291236"/>
    </source>
</evidence>
<protein>
    <submittedName>
        <fullName evidence="6">HAD family phosphatase</fullName>
    </submittedName>
</protein>
<dbReference type="KEGG" id="sbf:JCM31447_27950"/>
<dbReference type="GO" id="GO:0046872">
    <property type="term" value="F:metal ion binding"/>
    <property type="evidence" value="ECO:0007669"/>
    <property type="project" value="UniProtKB-KW"/>
</dbReference>
<evidence type="ECO:0000313" key="6">
    <source>
        <dbReference type="EMBL" id="BBH54331.1"/>
    </source>
</evidence>
<dbReference type="InterPro" id="IPR051600">
    <property type="entry name" value="Beta-PGM-like"/>
</dbReference>
<dbReference type="SFLD" id="SFLDS00003">
    <property type="entry name" value="Haloacid_Dehalogenase"/>
    <property type="match status" value="1"/>
</dbReference>
<name>A0A4P2VMV6_FLUSA</name>
<keyword evidence="3" id="KW-0479">Metal-binding</keyword>
<dbReference type="Gene3D" id="1.10.150.240">
    <property type="entry name" value="Putative phosphatase, domain 2"/>
    <property type="match status" value="1"/>
</dbReference>
<evidence type="ECO:0000256" key="4">
    <source>
        <dbReference type="ARBA" id="ARBA00022842"/>
    </source>
</evidence>
<dbReference type="NCBIfam" id="TIGR01509">
    <property type="entry name" value="HAD-SF-IA-v3"/>
    <property type="match status" value="1"/>
</dbReference>
<comment type="cofactor">
    <cofactor evidence="1">
        <name>Mg(2+)</name>
        <dbReference type="ChEBI" id="CHEBI:18420"/>
    </cofactor>
</comment>
<dbReference type="EMBL" id="AP019368">
    <property type="protein sequence ID" value="BBH54331.1"/>
    <property type="molecule type" value="Genomic_DNA"/>
</dbReference>
<comment type="similarity">
    <text evidence="2">Belongs to the HAD-like hydrolase superfamily. CbbY/CbbZ/Gph/YieH family.</text>
</comment>
<dbReference type="InterPro" id="IPR036412">
    <property type="entry name" value="HAD-like_sf"/>
</dbReference>
<dbReference type="AlphaFoldDB" id="A0A4P2VMV6"/>
<accession>A0A4P2VMV6</accession>
<dbReference type="SUPFAM" id="SSF56784">
    <property type="entry name" value="HAD-like"/>
    <property type="match status" value="1"/>
</dbReference>
<evidence type="ECO:0000256" key="3">
    <source>
        <dbReference type="ARBA" id="ARBA00022723"/>
    </source>
</evidence>
<keyword evidence="5" id="KW-0119">Carbohydrate metabolism</keyword>
<dbReference type="SFLD" id="SFLDG01129">
    <property type="entry name" value="C1.5:_HAD__Beta-PGM__Phosphata"/>
    <property type="match status" value="1"/>
</dbReference>
<dbReference type="InterPro" id="IPR023214">
    <property type="entry name" value="HAD_sf"/>
</dbReference>
<dbReference type="RefSeq" id="WP_130611887.1">
    <property type="nucleotide sequence ID" value="NZ_AP019368.1"/>
</dbReference>
<reference evidence="6 7" key="1">
    <citation type="submission" date="2018-12" db="EMBL/GenBank/DDBJ databases">
        <title>Rubrispira sanarue gen. nov., sp., nov., a member of the order Silvanigrellales, isolated from a brackish lake in Hamamatsu Japan.</title>
        <authorList>
            <person name="Maejima Y."/>
            <person name="Iino T."/>
            <person name="Muraguchi Y."/>
            <person name="Fukuda K."/>
            <person name="Nojiri H."/>
            <person name="Ohkuma M."/>
            <person name="Moriuchi R."/>
            <person name="Dohra H."/>
            <person name="Kimbara K."/>
            <person name="Shintani M."/>
        </authorList>
    </citation>
    <scope>NUCLEOTIDE SEQUENCE [LARGE SCALE GENOMIC DNA]</scope>
    <source>
        <strain evidence="6 7">RF1110005</strain>
    </source>
</reference>
<dbReference type="PANTHER" id="PTHR46193:SF18">
    <property type="entry name" value="HEXITOL PHOSPHATASE B"/>
    <property type="match status" value="1"/>
</dbReference>
<dbReference type="PRINTS" id="PR00413">
    <property type="entry name" value="HADHALOGNASE"/>
</dbReference>
<dbReference type="InterPro" id="IPR041492">
    <property type="entry name" value="HAD_2"/>
</dbReference>